<protein>
    <recommendedName>
        <fullName evidence="8">Phosphate-specific transport system accessory protein PhoU</fullName>
    </recommendedName>
</protein>
<dbReference type="InterPro" id="IPR026022">
    <property type="entry name" value="PhoU_dom"/>
</dbReference>
<organism evidence="10 11">
    <name type="scientific">Pseudofulvimonas gallinarii</name>
    <dbReference type="NCBI Taxonomy" id="634155"/>
    <lineage>
        <taxon>Bacteria</taxon>
        <taxon>Pseudomonadati</taxon>
        <taxon>Pseudomonadota</taxon>
        <taxon>Gammaproteobacteria</taxon>
        <taxon>Lysobacterales</taxon>
        <taxon>Rhodanobacteraceae</taxon>
        <taxon>Pseudofulvimonas</taxon>
    </lineage>
</organism>
<comment type="function">
    <text evidence="7 8">Plays a role in the regulation of phosphate uptake.</text>
</comment>
<feature type="domain" description="PhoU" evidence="9">
    <location>
        <begin position="134"/>
        <end position="214"/>
    </location>
</feature>
<dbReference type="GO" id="GO:0045936">
    <property type="term" value="P:negative regulation of phosphate metabolic process"/>
    <property type="evidence" value="ECO:0007669"/>
    <property type="project" value="InterPro"/>
</dbReference>
<feature type="domain" description="PhoU" evidence="9">
    <location>
        <begin position="24"/>
        <end position="111"/>
    </location>
</feature>
<evidence type="ECO:0000256" key="8">
    <source>
        <dbReference type="PIRNR" id="PIRNR003107"/>
    </source>
</evidence>
<dbReference type="FunFam" id="1.20.58.220:FF:000004">
    <property type="entry name" value="Phosphate-specific transport system accessory protein PhoU"/>
    <property type="match status" value="1"/>
</dbReference>
<accession>A0A4R3LF65</accession>
<evidence type="ECO:0000256" key="1">
    <source>
        <dbReference type="ARBA" id="ARBA00004496"/>
    </source>
</evidence>
<keyword evidence="6 8" id="KW-0592">Phosphate transport</keyword>
<dbReference type="Proteomes" id="UP000294599">
    <property type="component" value="Unassembled WGS sequence"/>
</dbReference>
<dbReference type="PANTHER" id="PTHR42930">
    <property type="entry name" value="PHOSPHATE-SPECIFIC TRANSPORT SYSTEM ACCESSORY PROTEIN PHOU"/>
    <property type="match status" value="1"/>
</dbReference>
<comment type="subcellular location">
    <subcellularLocation>
        <location evidence="1 8">Cytoplasm</location>
    </subcellularLocation>
</comment>
<evidence type="ECO:0000256" key="5">
    <source>
        <dbReference type="ARBA" id="ARBA00022490"/>
    </source>
</evidence>
<dbReference type="GO" id="GO:0030643">
    <property type="term" value="P:intracellular phosphate ion homeostasis"/>
    <property type="evidence" value="ECO:0007669"/>
    <property type="project" value="InterPro"/>
</dbReference>
<name>A0A4R3LF65_9GAMM</name>
<evidence type="ECO:0000313" key="11">
    <source>
        <dbReference type="Proteomes" id="UP000294599"/>
    </source>
</evidence>
<keyword evidence="11" id="KW-1185">Reference proteome</keyword>
<dbReference type="NCBIfam" id="TIGR02135">
    <property type="entry name" value="phoU_full"/>
    <property type="match status" value="1"/>
</dbReference>
<dbReference type="AlphaFoldDB" id="A0A4R3LF65"/>
<evidence type="ECO:0000256" key="2">
    <source>
        <dbReference type="ARBA" id="ARBA00008107"/>
    </source>
</evidence>
<dbReference type="InterPro" id="IPR028366">
    <property type="entry name" value="PhoU"/>
</dbReference>
<keyword evidence="5 8" id="KW-0963">Cytoplasm</keyword>
<dbReference type="EMBL" id="SMAF01000007">
    <property type="protein sequence ID" value="TCS98821.1"/>
    <property type="molecule type" value="Genomic_DNA"/>
</dbReference>
<proteinExistence type="inferred from homology"/>
<dbReference type="GO" id="GO:0006817">
    <property type="term" value="P:phosphate ion transport"/>
    <property type="evidence" value="ECO:0007669"/>
    <property type="project" value="UniProtKB-KW"/>
</dbReference>
<evidence type="ECO:0000313" key="10">
    <source>
        <dbReference type="EMBL" id="TCS98821.1"/>
    </source>
</evidence>
<comment type="subunit">
    <text evidence="3 8">Homodimer.</text>
</comment>
<dbReference type="InterPro" id="IPR038078">
    <property type="entry name" value="PhoU-like_sf"/>
</dbReference>
<comment type="caution">
    <text evidence="10">The sequence shown here is derived from an EMBL/GenBank/DDBJ whole genome shotgun (WGS) entry which is preliminary data.</text>
</comment>
<evidence type="ECO:0000256" key="7">
    <source>
        <dbReference type="ARBA" id="ARBA00056181"/>
    </source>
</evidence>
<dbReference type="PIRSF" id="PIRSF003107">
    <property type="entry name" value="PhoU"/>
    <property type="match status" value="1"/>
</dbReference>
<gene>
    <name evidence="10" type="ORF">EDC25_10716</name>
</gene>
<evidence type="ECO:0000256" key="3">
    <source>
        <dbReference type="ARBA" id="ARBA00011738"/>
    </source>
</evidence>
<sequence length="236" mass="26113">MSTTDSGHTVKKFDEELASLRGVVLRMGGLVEEQLRRALKVLADGDAEGALDVIKGDLEIDLIELRSDQEIAQLLARRSPLGVDLRTVLMLSKSVTDIERIGDETKKVARICVRLPDNGRELRTLPYMHEMQVLGEMVSRQLAGALDALARLDLARADEIRRNDDAVDAACNSLLDHIAGHMQEAPHTIPAAVLLLFATRALERIGDHTKNLTQYAVYLVEGRDVRHRKAVRAARA</sequence>
<dbReference type="SUPFAM" id="SSF109755">
    <property type="entry name" value="PhoU-like"/>
    <property type="match status" value="1"/>
</dbReference>
<dbReference type="GO" id="GO:0005737">
    <property type="term" value="C:cytoplasm"/>
    <property type="evidence" value="ECO:0007669"/>
    <property type="project" value="UniProtKB-SubCell"/>
</dbReference>
<comment type="similarity">
    <text evidence="2 8">Belongs to the PhoU family.</text>
</comment>
<dbReference type="Gene3D" id="1.20.58.220">
    <property type="entry name" value="Phosphate transport system protein phou homolog 2, domain 2"/>
    <property type="match status" value="1"/>
</dbReference>
<dbReference type="PANTHER" id="PTHR42930:SF3">
    <property type="entry name" value="PHOSPHATE-SPECIFIC TRANSPORT SYSTEM ACCESSORY PROTEIN PHOU"/>
    <property type="match status" value="1"/>
</dbReference>
<dbReference type="RefSeq" id="WP_164484092.1">
    <property type="nucleotide sequence ID" value="NZ_JBHLWF010000032.1"/>
</dbReference>
<evidence type="ECO:0000259" key="9">
    <source>
        <dbReference type="Pfam" id="PF01895"/>
    </source>
</evidence>
<evidence type="ECO:0000256" key="6">
    <source>
        <dbReference type="ARBA" id="ARBA00022592"/>
    </source>
</evidence>
<keyword evidence="4 8" id="KW-0813">Transport</keyword>
<reference evidence="10 11" key="1">
    <citation type="submission" date="2019-03" db="EMBL/GenBank/DDBJ databases">
        <title>Genomic Encyclopedia of Type Strains, Phase IV (KMG-IV): sequencing the most valuable type-strain genomes for metagenomic binning, comparative biology and taxonomic classification.</title>
        <authorList>
            <person name="Goeker M."/>
        </authorList>
    </citation>
    <scope>NUCLEOTIDE SEQUENCE [LARGE SCALE GENOMIC DNA]</scope>
    <source>
        <strain evidence="10 11">DSM 21944</strain>
    </source>
</reference>
<evidence type="ECO:0000256" key="4">
    <source>
        <dbReference type="ARBA" id="ARBA00022448"/>
    </source>
</evidence>
<dbReference type="Pfam" id="PF01895">
    <property type="entry name" value="PhoU"/>
    <property type="match status" value="2"/>
</dbReference>